<keyword evidence="2" id="KW-0812">Transmembrane</keyword>
<dbReference type="Pfam" id="PF02470">
    <property type="entry name" value="MlaD"/>
    <property type="match status" value="1"/>
</dbReference>
<feature type="transmembrane region" description="Helical" evidence="2">
    <location>
        <begin position="7"/>
        <end position="29"/>
    </location>
</feature>
<reference evidence="4 5" key="1">
    <citation type="submission" date="2016-07" db="EMBL/GenBank/DDBJ databases">
        <title>Comparative genomics of the Campylobacter concisus group.</title>
        <authorList>
            <person name="Miller W.G."/>
            <person name="Yee E."/>
            <person name="Chapman M.H."/>
            <person name="Huynh S."/>
            <person name="Bono J.L."/>
            <person name="On S.L.W."/>
            <person name="StLeger J."/>
            <person name="Foster G."/>
            <person name="Parker C.T."/>
        </authorList>
    </citation>
    <scope>NUCLEOTIDE SEQUENCE [LARGE SCALE GENOMIC DNA]</scope>
    <source>
        <strain evidence="4 5">ATCC 33238</strain>
    </source>
</reference>
<feature type="domain" description="Mce/MlaD" evidence="3">
    <location>
        <begin position="42"/>
        <end position="117"/>
    </location>
</feature>
<feature type="coiled-coil region" evidence="1">
    <location>
        <begin position="197"/>
        <end position="248"/>
    </location>
</feature>
<protein>
    <submittedName>
        <fullName evidence="4">Lipid asymmetry ABC transporter MlaABCDEF, periplasmic component MlaD</fullName>
    </submittedName>
</protein>
<name>A0A6G5QMM4_CAMRE</name>
<evidence type="ECO:0000256" key="2">
    <source>
        <dbReference type="SAM" id="Phobius"/>
    </source>
</evidence>
<accession>A0A6G5QMM4</accession>
<evidence type="ECO:0000313" key="4">
    <source>
        <dbReference type="EMBL" id="QCD46847.1"/>
    </source>
</evidence>
<keyword evidence="2" id="KW-0472">Membrane</keyword>
<dbReference type="PANTHER" id="PTHR36698:SF2">
    <property type="entry name" value="MCE_MLAD DOMAIN-CONTAINING PROTEIN"/>
    <property type="match status" value="1"/>
</dbReference>
<dbReference type="RefSeq" id="WP_004319984.1">
    <property type="nucleotide sequence ID" value="NZ_CP012543.1"/>
</dbReference>
<evidence type="ECO:0000256" key="1">
    <source>
        <dbReference type="SAM" id="Coils"/>
    </source>
</evidence>
<dbReference type="AlphaFoldDB" id="A0A6G5QMM4"/>
<proteinExistence type="predicted"/>
<dbReference type="EMBL" id="CP012543">
    <property type="protein sequence ID" value="QCD46847.1"/>
    <property type="molecule type" value="Genomic_DNA"/>
</dbReference>
<keyword evidence="1" id="KW-0175">Coiled coil</keyword>
<evidence type="ECO:0000313" key="5">
    <source>
        <dbReference type="Proteomes" id="UP000502377"/>
    </source>
</evidence>
<gene>
    <name evidence="4" type="ORF">CRECT_1188</name>
</gene>
<dbReference type="InterPro" id="IPR003399">
    <property type="entry name" value="Mce/MlaD"/>
</dbReference>
<dbReference type="PANTHER" id="PTHR36698">
    <property type="entry name" value="BLL5892 PROTEIN"/>
    <property type="match status" value="1"/>
</dbReference>
<dbReference type="KEGG" id="crx:CRECT_1188"/>
<evidence type="ECO:0000259" key="3">
    <source>
        <dbReference type="Pfam" id="PF02470"/>
    </source>
</evidence>
<organism evidence="4 5">
    <name type="scientific">Campylobacter rectus</name>
    <name type="common">Wolinella recta</name>
    <dbReference type="NCBI Taxonomy" id="203"/>
    <lineage>
        <taxon>Bacteria</taxon>
        <taxon>Pseudomonadati</taxon>
        <taxon>Campylobacterota</taxon>
        <taxon>Epsilonproteobacteria</taxon>
        <taxon>Campylobacterales</taxon>
        <taxon>Campylobacteraceae</taxon>
        <taxon>Campylobacter</taxon>
    </lineage>
</organism>
<dbReference type="Proteomes" id="UP000502377">
    <property type="component" value="Chromosome"/>
</dbReference>
<keyword evidence="2" id="KW-1133">Transmembrane helix</keyword>
<sequence>MGNKINYTLIGLFFVLVVSALGIAAWWLGGYGKKADDYRSYFIKTTSLPSGIKKDSTVKFIGVDAGSVKDIRFADEKEALIELELSVRKDIPIRTDSTASAEIQGITGIGYLNISRGSMDSPLFDKNEKAYIGLEAGFFDKIGDRAEYITQNLESTFKNINKFLSDENAAKFSSILVSTDEAMKKINAGNLDMNATIANANEVLVNANLTLNELKKALKNASSTLEFINSFTTKAADAAQELKNLQTAISEKIKSGEYDVKDALNTLSDETERTLLSFQKLISDFRNTLFRLEDDPYEFFFKDTQKKDEK</sequence>